<accession>A0A926DTW6</accession>
<dbReference type="AlphaFoldDB" id="A0A926DTW6"/>
<evidence type="ECO:0000313" key="1">
    <source>
        <dbReference type="EMBL" id="MBC8545200.1"/>
    </source>
</evidence>
<organism evidence="1 2">
    <name type="scientific">Bianquea renquensis</name>
    <dbReference type="NCBI Taxonomy" id="2763661"/>
    <lineage>
        <taxon>Bacteria</taxon>
        <taxon>Bacillati</taxon>
        <taxon>Bacillota</taxon>
        <taxon>Clostridia</taxon>
        <taxon>Eubacteriales</taxon>
        <taxon>Bianqueaceae</taxon>
        <taxon>Bianquea</taxon>
    </lineage>
</organism>
<name>A0A926DTW6_9FIRM</name>
<proteinExistence type="predicted"/>
<dbReference type="Proteomes" id="UP000657006">
    <property type="component" value="Unassembled WGS sequence"/>
</dbReference>
<protein>
    <submittedName>
        <fullName evidence="1">Uncharacterized protein</fullName>
    </submittedName>
</protein>
<dbReference type="EMBL" id="JACRSQ010000055">
    <property type="protein sequence ID" value="MBC8545200.1"/>
    <property type="molecule type" value="Genomic_DNA"/>
</dbReference>
<evidence type="ECO:0000313" key="2">
    <source>
        <dbReference type="Proteomes" id="UP000657006"/>
    </source>
</evidence>
<keyword evidence="2" id="KW-1185">Reference proteome</keyword>
<comment type="caution">
    <text evidence="1">The sequence shown here is derived from an EMBL/GenBank/DDBJ whole genome shotgun (WGS) entry which is preliminary data.</text>
</comment>
<sequence length="96" mass="10603">MKQKLSQLQTPSLAGFIREKNLRGAISENGEDSAESIRAMLLLKKEVKPPVAYHANDKAGMLSRVINPLLGGQIAFCVDHYDEGSTMEDIERQCSL</sequence>
<gene>
    <name evidence="1" type="ORF">H8730_16830</name>
</gene>
<reference evidence="1" key="1">
    <citation type="submission" date="2020-08" db="EMBL/GenBank/DDBJ databases">
        <title>Genome public.</title>
        <authorList>
            <person name="Liu C."/>
            <person name="Sun Q."/>
        </authorList>
    </citation>
    <scope>NUCLEOTIDE SEQUENCE</scope>
    <source>
        <strain evidence="1">NSJ-32</strain>
    </source>
</reference>
<dbReference type="RefSeq" id="WP_249290226.1">
    <property type="nucleotide sequence ID" value="NZ_JACRSQ010000055.1"/>
</dbReference>